<sequence length="120" mass="12901">MPDPVRGPSPCQRLALLGEYGLPRPRTNLDGRGGAGFLMLGDYDPPTPLPVRMAWLRTWSSVLGQPITWVHTDHTGRAPWVVGCLTVEADRGGITLLARAFLTRAEAEGVDLLVGVASDV</sequence>
<dbReference type="RefSeq" id="WP_189160916.1">
    <property type="nucleotide sequence ID" value="NZ_BMNT01000001.1"/>
</dbReference>
<dbReference type="Proteomes" id="UP000645217">
    <property type="component" value="Unassembled WGS sequence"/>
</dbReference>
<gene>
    <name evidence="1" type="ORF">GCM10007964_01140</name>
</gene>
<organism evidence="1 2">
    <name type="scientific">Sphaerisporangium melleum</name>
    <dbReference type="NCBI Taxonomy" id="321316"/>
    <lineage>
        <taxon>Bacteria</taxon>
        <taxon>Bacillati</taxon>
        <taxon>Actinomycetota</taxon>
        <taxon>Actinomycetes</taxon>
        <taxon>Streptosporangiales</taxon>
        <taxon>Streptosporangiaceae</taxon>
        <taxon>Sphaerisporangium</taxon>
    </lineage>
</organism>
<protein>
    <submittedName>
        <fullName evidence="1">Uncharacterized protein</fullName>
    </submittedName>
</protein>
<evidence type="ECO:0000313" key="2">
    <source>
        <dbReference type="Proteomes" id="UP000645217"/>
    </source>
</evidence>
<dbReference type="AlphaFoldDB" id="A0A917QP34"/>
<name>A0A917QP34_9ACTN</name>
<comment type="caution">
    <text evidence="1">The sequence shown here is derived from an EMBL/GenBank/DDBJ whole genome shotgun (WGS) entry which is preliminary data.</text>
</comment>
<proteinExistence type="predicted"/>
<reference evidence="1" key="2">
    <citation type="submission" date="2020-09" db="EMBL/GenBank/DDBJ databases">
        <authorList>
            <person name="Sun Q."/>
            <person name="Ohkuma M."/>
        </authorList>
    </citation>
    <scope>NUCLEOTIDE SEQUENCE</scope>
    <source>
        <strain evidence="1">JCM 13064</strain>
    </source>
</reference>
<keyword evidence="2" id="KW-1185">Reference proteome</keyword>
<dbReference type="EMBL" id="BMNT01000001">
    <property type="protein sequence ID" value="GGK61740.1"/>
    <property type="molecule type" value="Genomic_DNA"/>
</dbReference>
<reference evidence="1" key="1">
    <citation type="journal article" date="2014" name="Int. J. Syst. Evol. Microbiol.">
        <title>Complete genome sequence of Corynebacterium casei LMG S-19264T (=DSM 44701T), isolated from a smear-ripened cheese.</title>
        <authorList>
            <consortium name="US DOE Joint Genome Institute (JGI-PGF)"/>
            <person name="Walter F."/>
            <person name="Albersmeier A."/>
            <person name="Kalinowski J."/>
            <person name="Ruckert C."/>
        </authorList>
    </citation>
    <scope>NUCLEOTIDE SEQUENCE</scope>
    <source>
        <strain evidence="1">JCM 13064</strain>
    </source>
</reference>
<evidence type="ECO:0000313" key="1">
    <source>
        <dbReference type="EMBL" id="GGK61740.1"/>
    </source>
</evidence>
<accession>A0A917QP34</accession>